<keyword evidence="2" id="KW-1185">Reference proteome</keyword>
<organism evidence="1 2">
    <name type="scientific">Ornithinimicrobium faecis</name>
    <dbReference type="NCBI Taxonomy" id="2934158"/>
    <lineage>
        <taxon>Bacteria</taxon>
        <taxon>Bacillati</taxon>
        <taxon>Actinomycetota</taxon>
        <taxon>Actinomycetes</taxon>
        <taxon>Micrococcales</taxon>
        <taxon>Ornithinimicrobiaceae</taxon>
        <taxon>Ornithinimicrobium</taxon>
    </lineage>
</organism>
<evidence type="ECO:0000313" key="2">
    <source>
        <dbReference type="Proteomes" id="UP001056455"/>
    </source>
</evidence>
<accession>A0ABY4YZT8</accession>
<reference evidence="1" key="1">
    <citation type="submission" date="2022-06" db="EMBL/GenBank/DDBJ databases">
        <title>Ornithinimicrobium HY1793.</title>
        <authorList>
            <person name="Huang Y."/>
        </authorList>
    </citation>
    <scope>NUCLEOTIDE SEQUENCE</scope>
    <source>
        <strain evidence="1">HY1793</strain>
    </source>
</reference>
<dbReference type="RefSeq" id="WP_252595336.1">
    <property type="nucleotide sequence ID" value="NZ_CP099489.1"/>
</dbReference>
<name>A0ABY4YZT8_9MICO</name>
<evidence type="ECO:0000313" key="1">
    <source>
        <dbReference type="EMBL" id="USQ81800.1"/>
    </source>
</evidence>
<protein>
    <submittedName>
        <fullName evidence="1">Uncharacterized protein</fullName>
    </submittedName>
</protein>
<dbReference type="EMBL" id="CP099489">
    <property type="protein sequence ID" value="USQ81800.1"/>
    <property type="molecule type" value="Genomic_DNA"/>
</dbReference>
<proteinExistence type="predicted"/>
<gene>
    <name evidence="1" type="ORF">NF556_09185</name>
</gene>
<sequence>MFKKQFNEELEMSAMKSIGQLLQRRAFRVVATLAMVACLAAAQTGMAAASTDSGTVNCGANTVAVRGEQQIYGDWLTLKVHNVVIYQSANVYDVVRSSSFSGTRTWSGNSDSLYYAGTYGMCLPGV</sequence>
<dbReference type="Proteomes" id="UP001056455">
    <property type="component" value="Chromosome"/>
</dbReference>